<organism evidence="3">
    <name type="scientific">Caldilineaceae bacterium SB0675_bin_29</name>
    <dbReference type="NCBI Taxonomy" id="2605266"/>
    <lineage>
        <taxon>Bacteria</taxon>
        <taxon>Bacillati</taxon>
        <taxon>Chloroflexota</taxon>
        <taxon>Caldilineae</taxon>
        <taxon>Caldilineales</taxon>
        <taxon>Caldilineaceae</taxon>
    </lineage>
</organism>
<evidence type="ECO:0008006" key="4">
    <source>
        <dbReference type="Google" id="ProtNLM"/>
    </source>
</evidence>
<protein>
    <recommendedName>
        <fullName evidence="4">ABC transporter substrate-binding protein</fullName>
    </recommendedName>
</protein>
<feature type="region of interest" description="Disordered" evidence="1">
    <location>
        <begin position="33"/>
        <end position="52"/>
    </location>
</feature>
<comment type="caution">
    <text evidence="3">The sequence shown here is derived from an EMBL/GenBank/DDBJ whole genome shotgun (WGS) entry which is preliminary data.</text>
</comment>
<evidence type="ECO:0000313" key="3">
    <source>
        <dbReference type="EMBL" id="MYH63296.1"/>
    </source>
</evidence>
<dbReference type="PROSITE" id="PS51257">
    <property type="entry name" value="PROKAR_LIPOPROTEIN"/>
    <property type="match status" value="1"/>
</dbReference>
<accession>A0A6B1G7G7</accession>
<feature type="non-terminal residue" evidence="3">
    <location>
        <position position="98"/>
    </location>
</feature>
<reference evidence="3" key="1">
    <citation type="submission" date="2019-09" db="EMBL/GenBank/DDBJ databases">
        <title>Characterisation of the sponge microbiome using genome-centric metagenomics.</title>
        <authorList>
            <person name="Engelberts J.P."/>
            <person name="Robbins S.J."/>
            <person name="De Goeij J.M."/>
            <person name="Aranda M."/>
            <person name="Bell S.C."/>
            <person name="Webster N.S."/>
        </authorList>
    </citation>
    <scope>NUCLEOTIDE SEQUENCE</scope>
    <source>
        <strain evidence="3">SB0675_bin_29</strain>
    </source>
</reference>
<sequence>MRRRNFSALATILGLIVILAMLAACAPAAPADDGAEQAASAEESEAAAAADEGGPKYGGILKFGQAQASTVINPWGGRLHGATEWNILHQIYEGLLYW</sequence>
<dbReference type="EMBL" id="VYDA01000588">
    <property type="protein sequence ID" value="MYH63296.1"/>
    <property type="molecule type" value="Genomic_DNA"/>
</dbReference>
<dbReference type="AlphaFoldDB" id="A0A6B1G7G7"/>
<evidence type="ECO:0000256" key="1">
    <source>
        <dbReference type="SAM" id="MobiDB-lite"/>
    </source>
</evidence>
<feature type="chain" id="PRO_5025359378" description="ABC transporter substrate-binding protein" evidence="2">
    <location>
        <begin position="32"/>
        <end position="98"/>
    </location>
</feature>
<gene>
    <name evidence="3" type="ORF">F4148_16595</name>
</gene>
<feature type="signal peptide" evidence="2">
    <location>
        <begin position="1"/>
        <end position="31"/>
    </location>
</feature>
<proteinExistence type="predicted"/>
<name>A0A6B1G7G7_9CHLR</name>
<keyword evidence="2" id="KW-0732">Signal</keyword>
<evidence type="ECO:0000256" key="2">
    <source>
        <dbReference type="SAM" id="SignalP"/>
    </source>
</evidence>